<accession>A0ABV0RTM0</accession>
<name>A0ABV0RTM0_9TELE</name>
<dbReference type="Proteomes" id="UP001434883">
    <property type="component" value="Unassembled WGS sequence"/>
</dbReference>
<sequence>MKDKSPLTGFDVCQYSPSSDGHTFQDMHVFHSLRASQTKTKKAVVCHESRAIIVELYSLRLCSGFLLFLLPSHYKIWCQGFSFSSLTIFYLNYSLENLKMFLRLPETENMHNIKVCLFFPVRESYSSRSPVHAK</sequence>
<proteinExistence type="predicted"/>
<organism evidence="1 2">
    <name type="scientific">Xenoophorus captivus</name>
    <dbReference type="NCBI Taxonomy" id="1517983"/>
    <lineage>
        <taxon>Eukaryota</taxon>
        <taxon>Metazoa</taxon>
        <taxon>Chordata</taxon>
        <taxon>Craniata</taxon>
        <taxon>Vertebrata</taxon>
        <taxon>Euteleostomi</taxon>
        <taxon>Actinopterygii</taxon>
        <taxon>Neopterygii</taxon>
        <taxon>Teleostei</taxon>
        <taxon>Neoteleostei</taxon>
        <taxon>Acanthomorphata</taxon>
        <taxon>Ovalentaria</taxon>
        <taxon>Atherinomorphae</taxon>
        <taxon>Cyprinodontiformes</taxon>
        <taxon>Goodeidae</taxon>
        <taxon>Xenoophorus</taxon>
    </lineage>
</organism>
<protein>
    <submittedName>
        <fullName evidence="1">Uncharacterized protein</fullName>
    </submittedName>
</protein>
<gene>
    <name evidence="1" type="ORF">XENOCAPTIV_028998</name>
</gene>
<reference evidence="1 2" key="1">
    <citation type="submission" date="2021-06" db="EMBL/GenBank/DDBJ databases">
        <authorList>
            <person name="Palmer J.M."/>
        </authorList>
    </citation>
    <scope>NUCLEOTIDE SEQUENCE [LARGE SCALE GENOMIC DNA]</scope>
    <source>
        <strain evidence="1 2">XC_2019</strain>
        <tissue evidence="1">Muscle</tissue>
    </source>
</reference>
<comment type="caution">
    <text evidence="1">The sequence shown here is derived from an EMBL/GenBank/DDBJ whole genome shotgun (WGS) entry which is preliminary data.</text>
</comment>
<dbReference type="EMBL" id="JAHRIN010058897">
    <property type="protein sequence ID" value="MEQ2211385.1"/>
    <property type="molecule type" value="Genomic_DNA"/>
</dbReference>
<evidence type="ECO:0000313" key="2">
    <source>
        <dbReference type="Proteomes" id="UP001434883"/>
    </source>
</evidence>
<keyword evidence="2" id="KW-1185">Reference proteome</keyword>
<evidence type="ECO:0000313" key="1">
    <source>
        <dbReference type="EMBL" id="MEQ2211385.1"/>
    </source>
</evidence>